<dbReference type="GO" id="GO:0046872">
    <property type="term" value="F:metal ion binding"/>
    <property type="evidence" value="ECO:0007669"/>
    <property type="project" value="InterPro"/>
</dbReference>
<dbReference type="InterPro" id="IPR039331">
    <property type="entry name" value="PAPs-like"/>
</dbReference>
<evidence type="ECO:0000313" key="14">
    <source>
        <dbReference type="EMBL" id="OWM82519.1"/>
    </source>
</evidence>
<organism evidence="14 15">
    <name type="scientific">Punica granatum</name>
    <name type="common">Pomegranate</name>
    <dbReference type="NCBI Taxonomy" id="22663"/>
    <lineage>
        <taxon>Eukaryota</taxon>
        <taxon>Viridiplantae</taxon>
        <taxon>Streptophyta</taxon>
        <taxon>Embryophyta</taxon>
        <taxon>Tracheophyta</taxon>
        <taxon>Spermatophyta</taxon>
        <taxon>Magnoliopsida</taxon>
        <taxon>eudicotyledons</taxon>
        <taxon>Gunneridae</taxon>
        <taxon>Pentapetalae</taxon>
        <taxon>rosids</taxon>
        <taxon>malvids</taxon>
        <taxon>Myrtales</taxon>
        <taxon>Lythraceae</taxon>
        <taxon>Punica</taxon>
    </lineage>
</organism>
<evidence type="ECO:0000256" key="1">
    <source>
        <dbReference type="ARBA" id="ARBA00000032"/>
    </source>
</evidence>
<dbReference type="PANTHER" id="PTHR22953:SF7">
    <property type="entry name" value="PURPLE ACID PHOSPHATASE 22"/>
    <property type="match status" value="1"/>
</dbReference>
<feature type="domain" description="Purple acid phosphatase C-terminal" evidence="12">
    <location>
        <begin position="353"/>
        <end position="416"/>
    </location>
</feature>
<feature type="domain" description="Calcineurin-like phosphoesterase" evidence="11">
    <location>
        <begin position="148"/>
        <end position="338"/>
    </location>
</feature>
<evidence type="ECO:0000256" key="5">
    <source>
        <dbReference type="ARBA" id="ARBA00022729"/>
    </source>
</evidence>
<evidence type="ECO:0000259" key="13">
    <source>
        <dbReference type="Pfam" id="PF16656"/>
    </source>
</evidence>
<evidence type="ECO:0000256" key="4">
    <source>
        <dbReference type="ARBA" id="ARBA00008723"/>
    </source>
</evidence>
<feature type="signal peptide" evidence="10">
    <location>
        <begin position="1"/>
        <end position="27"/>
    </location>
</feature>
<evidence type="ECO:0000259" key="12">
    <source>
        <dbReference type="Pfam" id="PF14008"/>
    </source>
</evidence>
<comment type="cofactor">
    <cofactor evidence="3">
        <name>Fe cation</name>
        <dbReference type="ChEBI" id="CHEBI:24875"/>
    </cofactor>
</comment>
<feature type="domain" description="Purple acid phosphatase N-terminal" evidence="13">
    <location>
        <begin position="52"/>
        <end position="139"/>
    </location>
</feature>
<dbReference type="EMBL" id="MTKT01002011">
    <property type="protein sequence ID" value="OWM82519.1"/>
    <property type="molecule type" value="Genomic_DNA"/>
</dbReference>
<gene>
    <name evidence="14" type="ORF">CDL15_Pgr002094</name>
</gene>
<keyword evidence="6 10" id="KW-0378">Hydrolase</keyword>
<dbReference type="GO" id="GO:0003993">
    <property type="term" value="F:acid phosphatase activity"/>
    <property type="evidence" value="ECO:0007669"/>
    <property type="project" value="UniProtKB-EC"/>
</dbReference>
<dbReference type="Pfam" id="PF00149">
    <property type="entry name" value="Metallophos"/>
    <property type="match status" value="1"/>
</dbReference>
<dbReference type="Pfam" id="PF14008">
    <property type="entry name" value="Metallophos_C"/>
    <property type="match status" value="1"/>
</dbReference>
<keyword evidence="9" id="KW-0325">Glycoprotein</keyword>
<dbReference type="SUPFAM" id="SSF49363">
    <property type="entry name" value="Purple acid phosphatase, N-terminal domain"/>
    <property type="match status" value="1"/>
</dbReference>
<sequence length="449" mass="50987">MDSAWKARGFFLFFVSVVLLTFHSAVASQNEYSRHPARPIIISPHDRSDSEPQQVHISMAGRDYMRVSWITDDKKGRSVVEYGTASGEYNAVATGEHTFYKYFLYSSGKIHHVKIGPLEPGTTYYYLCGGSGPEFSFKTPPPTFPIEFAVVGDLGQTEWTKSTLEHVGSRNYDVFLLPGDLSYADSQQPLWDSFGRLVELYASQRPWMVTEGNHEEETFPIIYPHGFKAYNSRWLMPYEESGSPSNLYYSFDVAGVHIVMLGSYTEFEPGSAQYRWLEADLARVDRGTTPWLVVLLHAPWYNTNMAHQGEGDSMREAMEELLFKARVDLVFAGHVHAYERFTRIYDNNANACGPVYVTVGDGGNREGLALSFKNPSSRLSLFREPSFGHGRLRIFNSTHAHWSWHRNNETNSVVADEVWLESLVSSRQCMGDLDSYQDSQSFSLNKDEL</sequence>
<evidence type="ECO:0000256" key="3">
    <source>
        <dbReference type="ARBA" id="ARBA00001962"/>
    </source>
</evidence>
<comment type="caution">
    <text evidence="14">The sequence shown here is derived from an EMBL/GenBank/DDBJ whole genome shotgun (WGS) entry which is preliminary data.</text>
</comment>
<evidence type="ECO:0000256" key="7">
    <source>
        <dbReference type="ARBA" id="ARBA00022833"/>
    </source>
</evidence>
<evidence type="ECO:0000313" key="15">
    <source>
        <dbReference type="Proteomes" id="UP000197138"/>
    </source>
</evidence>
<comment type="similarity">
    <text evidence="4 10">Belongs to the metallophosphoesterase superfamily. Purple acid phosphatase family.</text>
</comment>
<dbReference type="Gene3D" id="2.60.40.380">
    <property type="entry name" value="Purple acid phosphatase-like, N-terminal"/>
    <property type="match status" value="1"/>
</dbReference>
<keyword evidence="7" id="KW-0862">Zinc</keyword>
<dbReference type="InterPro" id="IPR015914">
    <property type="entry name" value="PAPs_N"/>
</dbReference>
<dbReference type="InterPro" id="IPR004843">
    <property type="entry name" value="Calcineurin-like_PHP"/>
</dbReference>
<keyword evidence="5 10" id="KW-0732">Signal</keyword>
<evidence type="ECO:0000256" key="2">
    <source>
        <dbReference type="ARBA" id="ARBA00001947"/>
    </source>
</evidence>
<comment type="catalytic activity">
    <reaction evidence="1 10">
        <text>a phosphate monoester + H2O = an alcohol + phosphate</text>
        <dbReference type="Rhea" id="RHEA:15017"/>
        <dbReference type="ChEBI" id="CHEBI:15377"/>
        <dbReference type="ChEBI" id="CHEBI:30879"/>
        <dbReference type="ChEBI" id="CHEBI:43474"/>
        <dbReference type="ChEBI" id="CHEBI:67140"/>
        <dbReference type="EC" id="3.1.3.2"/>
    </reaction>
</comment>
<dbReference type="PANTHER" id="PTHR22953">
    <property type="entry name" value="ACID PHOSPHATASE RELATED"/>
    <property type="match status" value="1"/>
</dbReference>
<dbReference type="CDD" id="cd00839">
    <property type="entry name" value="MPP_PAPs"/>
    <property type="match status" value="1"/>
</dbReference>
<comment type="cofactor">
    <cofactor evidence="2">
        <name>Zn(2+)</name>
        <dbReference type="ChEBI" id="CHEBI:29105"/>
    </cofactor>
</comment>
<dbReference type="EC" id="3.1.3.2" evidence="10"/>
<dbReference type="InterPro" id="IPR029052">
    <property type="entry name" value="Metallo-depent_PP-like"/>
</dbReference>
<dbReference type="Proteomes" id="UP000197138">
    <property type="component" value="Unassembled WGS sequence"/>
</dbReference>
<dbReference type="InterPro" id="IPR025733">
    <property type="entry name" value="PAPs_C"/>
</dbReference>
<dbReference type="InterPro" id="IPR041792">
    <property type="entry name" value="MPP_PAP"/>
</dbReference>
<keyword evidence="8" id="KW-0408">Iron</keyword>
<feature type="chain" id="PRO_5011828784" description="Purple acid phosphatase" evidence="10">
    <location>
        <begin position="28"/>
        <end position="449"/>
    </location>
</feature>
<dbReference type="Gene3D" id="3.60.21.10">
    <property type="match status" value="1"/>
</dbReference>
<accession>A0A218XCV9</accession>
<dbReference type="InterPro" id="IPR008963">
    <property type="entry name" value="Purple_acid_Pase-like_N"/>
</dbReference>
<evidence type="ECO:0000259" key="11">
    <source>
        <dbReference type="Pfam" id="PF00149"/>
    </source>
</evidence>
<evidence type="ECO:0000256" key="9">
    <source>
        <dbReference type="ARBA" id="ARBA00023180"/>
    </source>
</evidence>
<dbReference type="AlphaFoldDB" id="A0A218XCV9"/>
<name>A0A218XCV9_PUNGR</name>
<evidence type="ECO:0000256" key="6">
    <source>
        <dbReference type="ARBA" id="ARBA00022801"/>
    </source>
</evidence>
<evidence type="ECO:0000256" key="8">
    <source>
        <dbReference type="ARBA" id="ARBA00023004"/>
    </source>
</evidence>
<reference evidence="15" key="1">
    <citation type="journal article" date="2017" name="Plant J.">
        <title>The pomegranate (Punica granatum L.) genome and the genomics of punicalagin biosynthesis.</title>
        <authorList>
            <person name="Qin G."/>
            <person name="Xu C."/>
            <person name="Ming R."/>
            <person name="Tang H."/>
            <person name="Guyot R."/>
            <person name="Kramer E.M."/>
            <person name="Hu Y."/>
            <person name="Yi X."/>
            <person name="Qi Y."/>
            <person name="Xu X."/>
            <person name="Gao Z."/>
            <person name="Pan H."/>
            <person name="Jian J."/>
            <person name="Tian Y."/>
            <person name="Yue Z."/>
            <person name="Xu Y."/>
        </authorList>
    </citation>
    <scope>NUCLEOTIDE SEQUENCE [LARGE SCALE GENOMIC DNA]</scope>
    <source>
        <strain evidence="15">cv. Dabenzi</strain>
    </source>
</reference>
<protein>
    <recommendedName>
        <fullName evidence="10">Purple acid phosphatase</fullName>
        <ecNumber evidence="10">3.1.3.2</ecNumber>
    </recommendedName>
</protein>
<dbReference type="Pfam" id="PF16656">
    <property type="entry name" value="Pur_ac_phosph_N"/>
    <property type="match status" value="1"/>
</dbReference>
<dbReference type="SUPFAM" id="SSF56300">
    <property type="entry name" value="Metallo-dependent phosphatases"/>
    <property type="match status" value="1"/>
</dbReference>
<proteinExistence type="inferred from homology"/>
<evidence type="ECO:0000256" key="10">
    <source>
        <dbReference type="RuleBase" id="RU361203"/>
    </source>
</evidence>